<sequence length="102" mass="11728">MSDLNDLRCDELRDITSEAASSTVADQIKSSIIYLYFMRNQYSMEIEEEKCQFCGAPAKYFQFAAFICESNECMEKAMTERGGPAGHKKRKLEMMQQESSKQ</sequence>
<accession>A0A8J8TF29</accession>
<gene>
    <name evidence="2" type="ORF">A3207_06370</name>
</gene>
<evidence type="ECO:0000313" key="3">
    <source>
        <dbReference type="Proteomes" id="UP000752814"/>
    </source>
</evidence>
<dbReference type="RefSeq" id="WP_400194538.1">
    <property type="nucleotide sequence ID" value="NZ_CAYAYE010000042.1"/>
</dbReference>
<protein>
    <submittedName>
        <fullName evidence="2">Uncharacterized protein</fullName>
    </submittedName>
</protein>
<name>A0A8J8TF29_9ARCH</name>
<evidence type="ECO:0000256" key="1">
    <source>
        <dbReference type="SAM" id="MobiDB-lite"/>
    </source>
</evidence>
<reference evidence="2" key="1">
    <citation type="submission" date="2016-03" db="EMBL/GenBank/DDBJ databases">
        <authorList>
            <person name="Borrel G."/>
            <person name="Mccann A."/>
            <person name="O'Toole P.W."/>
        </authorList>
    </citation>
    <scope>NUCLEOTIDE SEQUENCE</scope>
    <source>
        <strain evidence="2">183</strain>
    </source>
</reference>
<comment type="caution">
    <text evidence="2">The sequence shown here is derived from an EMBL/GenBank/DDBJ whole genome shotgun (WGS) entry which is preliminary data.</text>
</comment>
<organism evidence="2 3">
    <name type="scientific">Candidatus Methanomassiliicoccus intestinalis</name>
    <dbReference type="NCBI Taxonomy" id="1406512"/>
    <lineage>
        <taxon>Archaea</taxon>
        <taxon>Methanobacteriati</taxon>
        <taxon>Thermoplasmatota</taxon>
        <taxon>Thermoplasmata</taxon>
        <taxon>Methanomassiliicoccales</taxon>
        <taxon>Methanomassiliicoccaceae</taxon>
        <taxon>Methanomassiliicoccus</taxon>
    </lineage>
</organism>
<evidence type="ECO:0000313" key="2">
    <source>
        <dbReference type="EMBL" id="TQS83946.1"/>
    </source>
</evidence>
<feature type="region of interest" description="Disordered" evidence="1">
    <location>
        <begin position="79"/>
        <end position="102"/>
    </location>
</feature>
<proteinExistence type="predicted"/>
<dbReference type="EMBL" id="LVVT01000007">
    <property type="protein sequence ID" value="TQS83946.1"/>
    <property type="molecule type" value="Genomic_DNA"/>
</dbReference>
<dbReference type="Proteomes" id="UP000752814">
    <property type="component" value="Unassembled WGS sequence"/>
</dbReference>
<dbReference type="AlphaFoldDB" id="A0A8J8TF29"/>